<dbReference type="InterPro" id="IPR024742">
    <property type="entry name" value="Glycogen_debranch_N"/>
</dbReference>
<dbReference type="Pfam" id="PF06202">
    <property type="entry name" value="GDE_C"/>
    <property type="match status" value="2"/>
</dbReference>
<evidence type="ECO:0000259" key="2">
    <source>
        <dbReference type="Pfam" id="PF12439"/>
    </source>
</evidence>
<evidence type="ECO:0000259" key="1">
    <source>
        <dbReference type="Pfam" id="PF06202"/>
    </source>
</evidence>
<dbReference type="Pfam" id="PF12439">
    <property type="entry name" value="GDE_N"/>
    <property type="match status" value="1"/>
</dbReference>
<feature type="domain" description="Glycogen debranching enzyme bacterial and archaeal type N-terminal" evidence="2">
    <location>
        <begin position="19"/>
        <end position="248"/>
    </location>
</feature>
<proteinExistence type="predicted"/>
<dbReference type="PANTHER" id="PTHR10569:SF2">
    <property type="entry name" value="GLYCOGEN DEBRANCHING ENZYME"/>
    <property type="match status" value="1"/>
</dbReference>
<accession>A0A1H7J3T6</accession>
<dbReference type="InterPro" id="IPR008928">
    <property type="entry name" value="6-hairpin_glycosidase_sf"/>
</dbReference>
<sequence length="658" mass="74092">MNFEFALDKLNNYKNNLNREWLLTNGLGGYGSSSIIGAHSRIHQGYLIASLQAPVDRVLAFSKTNERLVCGSRIYDLTTAQHKGPYTSEFNQGNMHLSQFKYDGNVTFIYEAGGMRLTKTITLVHEKNQCTIAYTLENNGPAAGVVITPLMNYRKHSAHMTIDDLRFELPEEVFQEIRNENNGNVGFYYSPVSNSDVRISLISAGCEMVKRNNVYDENMELQHELDDGKDGLDCHIKPYDFVMEVAAGGVSKASFVCSVDVKSSTGRKKVNWPDFEDIDRDTAFVEAEKEKNRVQGLIETAGFDEDDELAQVLTVAANQFIVKRKSSNKKSIIAGYPWLTDRGRDAMVAFTGICLETGHFDDAKSILLTYAKYIKNGLLPNEFPEEGGTPSNNTADASLWYFYAVYNYLKYVDNDEAWKFVEDEIYPHLQEIMGAYRKGTSYSIKMDDDALMQVGKCKPVDINALWYNALMTMEEISRGIARRTHNKPENYLAYAGGCSQLAIWVKEAFNTDFWYEEGGYLYNSISEEEKDTALCPDQLFAISLPFTMLDVEKEKSVVKVVKDNLYVGVGIKSLEEGTAWGFMLGAFIEAYLKVGGHSAQAIEEAKAMFEPVEKHLVTECIGNYSENFNSEKPYQPKGCFAQAWSVGEILRAYALLKK</sequence>
<protein>
    <submittedName>
        <fullName evidence="3">Glycogen debranching enzyme, putative</fullName>
    </submittedName>
</protein>
<dbReference type="InterPro" id="IPR010401">
    <property type="entry name" value="AGL/Gdb1"/>
</dbReference>
<dbReference type="Gene3D" id="1.50.10.10">
    <property type="match status" value="1"/>
</dbReference>
<dbReference type="GO" id="GO:0005980">
    <property type="term" value="P:glycogen catabolic process"/>
    <property type="evidence" value="ECO:0007669"/>
    <property type="project" value="InterPro"/>
</dbReference>
<dbReference type="InterPro" id="IPR012341">
    <property type="entry name" value="6hp_glycosidase-like_sf"/>
</dbReference>
<dbReference type="RefSeq" id="WP_074790749.1">
    <property type="nucleotide sequence ID" value="NZ_FNZX01000008.1"/>
</dbReference>
<gene>
    <name evidence="3" type="ORF">SAMN02910377_01535</name>
</gene>
<dbReference type="InterPro" id="IPR032790">
    <property type="entry name" value="GDE_C"/>
</dbReference>
<dbReference type="SUPFAM" id="SSF48208">
    <property type="entry name" value="Six-hairpin glycosidases"/>
    <property type="match status" value="1"/>
</dbReference>
<evidence type="ECO:0000313" key="4">
    <source>
        <dbReference type="Proteomes" id="UP000182321"/>
    </source>
</evidence>
<dbReference type="PANTHER" id="PTHR10569">
    <property type="entry name" value="GLYCOGEN DEBRANCHING ENZYME"/>
    <property type="match status" value="1"/>
</dbReference>
<dbReference type="GO" id="GO:0004135">
    <property type="term" value="F:amylo-alpha-1,6-glucosidase activity"/>
    <property type="evidence" value="ECO:0007669"/>
    <property type="project" value="InterPro"/>
</dbReference>
<dbReference type="EMBL" id="FNZX01000008">
    <property type="protein sequence ID" value="SEK67795.1"/>
    <property type="molecule type" value="Genomic_DNA"/>
</dbReference>
<dbReference type="Proteomes" id="UP000182321">
    <property type="component" value="Unassembled WGS sequence"/>
</dbReference>
<feature type="domain" description="Glycogen debranching enzyme C-terminal" evidence="1">
    <location>
        <begin position="576"/>
        <end position="651"/>
    </location>
</feature>
<keyword evidence="4" id="KW-1185">Reference proteome</keyword>
<dbReference type="AlphaFoldDB" id="A0A1H7J3T6"/>
<reference evidence="4" key="1">
    <citation type="submission" date="2016-10" db="EMBL/GenBank/DDBJ databases">
        <authorList>
            <person name="Varghese N."/>
        </authorList>
    </citation>
    <scope>NUCLEOTIDE SEQUENCE [LARGE SCALE GENOMIC DNA]</scope>
    <source>
        <strain evidence="4">ACV-9</strain>
    </source>
</reference>
<dbReference type="GO" id="GO:0004134">
    <property type="term" value="F:4-alpha-glucanotransferase activity"/>
    <property type="evidence" value="ECO:0007669"/>
    <property type="project" value="InterPro"/>
</dbReference>
<evidence type="ECO:0000313" key="3">
    <source>
        <dbReference type="EMBL" id="SEK67795.1"/>
    </source>
</evidence>
<organism evidence="3 4">
    <name type="scientific">Pseudobutyrivibrio ruminis</name>
    <dbReference type="NCBI Taxonomy" id="46206"/>
    <lineage>
        <taxon>Bacteria</taxon>
        <taxon>Bacillati</taxon>
        <taxon>Bacillota</taxon>
        <taxon>Clostridia</taxon>
        <taxon>Lachnospirales</taxon>
        <taxon>Lachnospiraceae</taxon>
        <taxon>Pseudobutyrivibrio</taxon>
    </lineage>
</organism>
<feature type="domain" description="Glycogen debranching enzyme C-terminal" evidence="1">
    <location>
        <begin position="316"/>
        <end position="575"/>
    </location>
</feature>
<name>A0A1H7J3T6_9FIRM</name>